<dbReference type="RefSeq" id="WP_085766965.1">
    <property type="nucleotide sequence ID" value="NZ_CP019344.1"/>
</dbReference>
<evidence type="ECO:0000256" key="1">
    <source>
        <dbReference type="SAM" id="SignalP"/>
    </source>
</evidence>
<dbReference type="Gene3D" id="2.40.160.20">
    <property type="match status" value="1"/>
</dbReference>
<gene>
    <name evidence="3" type="ORF">BST97_09255</name>
</gene>
<protein>
    <recommendedName>
        <fullName evidence="2">DUF6089 domain-containing protein</fullName>
    </recommendedName>
</protein>
<dbReference type="InterPro" id="IPR011250">
    <property type="entry name" value="OMP/PagP_B-barrel"/>
</dbReference>
<feature type="signal peptide" evidence="1">
    <location>
        <begin position="1"/>
        <end position="18"/>
    </location>
</feature>
<dbReference type="Proteomes" id="UP000193431">
    <property type="component" value="Chromosome"/>
</dbReference>
<dbReference type="Pfam" id="PF19573">
    <property type="entry name" value="DUF6089"/>
    <property type="match status" value="1"/>
</dbReference>
<dbReference type="EMBL" id="CP019344">
    <property type="protein sequence ID" value="ARN78167.1"/>
    <property type="molecule type" value="Genomic_DNA"/>
</dbReference>
<feature type="chain" id="PRO_5012439020" description="DUF6089 domain-containing protein" evidence="1">
    <location>
        <begin position="19"/>
        <end position="228"/>
    </location>
</feature>
<evidence type="ECO:0000313" key="3">
    <source>
        <dbReference type="EMBL" id="ARN78167.1"/>
    </source>
</evidence>
<dbReference type="AlphaFoldDB" id="A0A1W6MKR6"/>
<dbReference type="STRING" id="331648.BST97_09255"/>
<sequence>MRYVVVMVAMVCFAFAKAQTYELGIFAGGSNIIGDVGSTQFVNPRGFTLGGVAKWNRSDRHSFRGSLIGTFLRADDGNSSDPSRQMRGLQVDNKMIEGSLGIEYTFWDYELYSGKPQFTPYLYFGVSVIHFSNTRLNSSGRSFTFDGWDTNFGIPISLGFKTNIAPHITLAGEIGARYTFTDNLDGSNPEDGGASQLKIGNLDNNDWFMFTGVTVSYTFGRKPCYCNF</sequence>
<name>A0A1W6MKR6_9FLAO</name>
<reference evidence="3 4" key="1">
    <citation type="submission" date="2016-11" db="EMBL/GenBank/DDBJ databases">
        <title>Trade-off between light-utilization and light-protection in marine flavobacteria.</title>
        <authorList>
            <person name="Kumagai Y."/>
        </authorList>
    </citation>
    <scope>NUCLEOTIDE SEQUENCE [LARGE SCALE GENOMIC DNA]</scope>
    <source>
        <strain evidence="3 4">JCM 13191</strain>
    </source>
</reference>
<evidence type="ECO:0000259" key="2">
    <source>
        <dbReference type="Pfam" id="PF19573"/>
    </source>
</evidence>
<dbReference type="OrthoDB" id="654178at2"/>
<proteinExistence type="predicted"/>
<evidence type="ECO:0000313" key="4">
    <source>
        <dbReference type="Proteomes" id="UP000193431"/>
    </source>
</evidence>
<dbReference type="InterPro" id="IPR045743">
    <property type="entry name" value="DUF6089"/>
</dbReference>
<organism evidence="3 4">
    <name type="scientific">Nonlabens spongiae</name>
    <dbReference type="NCBI Taxonomy" id="331648"/>
    <lineage>
        <taxon>Bacteria</taxon>
        <taxon>Pseudomonadati</taxon>
        <taxon>Bacteroidota</taxon>
        <taxon>Flavobacteriia</taxon>
        <taxon>Flavobacteriales</taxon>
        <taxon>Flavobacteriaceae</taxon>
        <taxon>Nonlabens</taxon>
    </lineage>
</organism>
<dbReference type="SUPFAM" id="SSF56925">
    <property type="entry name" value="OMPA-like"/>
    <property type="match status" value="1"/>
</dbReference>
<keyword evidence="1" id="KW-0732">Signal</keyword>
<keyword evidence="4" id="KW-1185">Reference proteome</keyword>
<accession>A0A1W6MKR6</accession>
<feature type="domain" description="DUF6089" evidence="2">
    <location>
        <begin position="2"/>
        <end position="227"/>
    </location>
</feature>